<dbReference type="PROSITE" id="PS00517">
    <property type="entry name" value="RNASE_3_1"/>
    <property type="match status" value="1"/>
</dbReference>
<reference evidence="14 15" key="1">
    <citation type="submission" date="2016-11" db="EMBL/GenBank/DDBJ databases">
        <authorList>
            <person name="Jaros S."/>
            <person name="Januszkiewicz K."/>
            <person name="Wedrychowicz H."/>
        </authorList>
    </citation>
    <scope>NUCLEOTIDE SEQUENCE [LARGE SCALE GENOMIC DNA]</scope>
    <source>
        <strain evidence="14 15">DSM 16010</strain>
    </source>
</reference>
<dbReference type="CDD" id="cd10845">
    <property type="entry name" value="DSRM_RNAse_III_family"/>
    <property type="match status" value="1"/>
</dbReference>
<evidence type="ECO:0000256" key="8">
    <source>
        <dbReference type="ARBA" id="ARBA00022759"/>
    </source>
</evidence>
<keyword evidence="6 11" id="KW-0540">Nuclease</keyword>
<dbReference type="GO" id="GO:0004525">
    <property type="term" value="F:ribonuclease III activity"/>
    <property type="evidence" value="ECO:0007669"/>
    <property type="project" value="UniProtKB-UniRule"/>
</dbReference>
<comment type="function">
    <text evidence="11">Digests double-stranded RNA. Involved in the processing of primary rRNA transcript to yield the immediate precursors to the large and small rRNAs (23S and 16S). Processes some mRNAs, and tRNAs when they are encoded in the rRNA operon. Processes pre-crRNA and tracrRNA of type II CRISPR loci if present in the organism.</text>
</comment>
<keyword evidence="15" id="KW-1185">Reference proteome</keyword>
<dbReference type="GO" id="GO:0005737">
    <property type="term" value="C:cytoplasm"/>
    <property type="evidence" value="ECO:0007669"/>
    <property type="project" value="UniProtKB-SubCell"/>
</dbReference>
<dbReference type="SUPFAM" id="SSF54768">
    <property type="entry name" value="dsRNA-binding domain-like"/>
    <property type="match status" value="1"/>
</dbReference>
<dbReference type="InterPro" id="IPR000999">
    <property type="entry name" value="RNase_III_dom"/>
</dbReference>
<dbReference type="EMBL" id="FRCF01000002">
    <property type="protein sequence ID" value="SHL63659.1"/>
    <property type="molecule type" value="Genomic_DNA"/>
</dbReference>
<feature type="binding site" evidence="11">
    <location>
        <position position="143"/>
    </location>
    <ligand>
        <name>Mg(2+)</name>
        <dbReference type="ChEBI" id="CHEBI:18420"/>
    </ligand>
</feature>
<dbReference type="AlphaFoldDB" id="A0A1M7C9W0"/>
<dbReference type="PROSITE" id="PS50142">
    <property type="entry name" value="RNASE_3_2"/>
    <property type="match status" value="1"/>
</dbReference>
<dbReference type="GO" id="GO:0006397">
    <property type="term" value="P:mRNA processing"/>
    <property type="evidence" value="ECO:0007669"/>
    <property type="project" value="UniProtKB-UniRule"/>
</dbReference>
<keyword evidence="11" id="KW-0699">rRNA-binding</keyword>
<dbReference type="GO" id="GO:0046872">
    <property type="term" value="F:metal ion binding"/>
    <property type="evidence" value="ECO:0007669"/>
    <property type="project" value="UniProtKB-KW"/>
</dbReference>
<evidence type="ECO:0000256" key="10">
    <source>
        <dbReference type="ARBA" id="ARBA00022884"/>
    </source>
</evidence>
<dbReference type="HAMAP" id="MF_00104">
    <property type="entry name" value="RNase_III"/>
    <property type="match status" value="1"/>
</dbReference>
<dbReference type="CDD" id="cd00593">
    <property type="entry name" value="RIBOc"/>
    <property type="match status" value="1"/>
</dbReference>
<dbReference type="RefSeq" id="WP_084669873.1">
    <property type="nucleotide sequence ID" value="NZ_FRCF01000002.1"/>
</dbReference>
<evidence type="ECO:0000256" key="3">
    <source>
        <dbReference type="ARBA" id="ARBA00022552"/>
    </source>
</evidence>
<keyword evidence="11" id="KW-0963">Cytoplasm</keyword>
<dbReference type="OrthoDB" id="9805026at2"/>
<evidence type="ECO:0000256" key="4">
    <source>
        <dbReference type="ARBA" id="ARBA00022664"/>
    </source>
</evidence>
<dbReference type="STRING" id="1123231.SAMN02745189_00716"/>
<dbReference type="SMART" id="SM00535">
    <property type="entry name" value="RIBOc"/>
    <property type="match status" value="1"/>
</dbReference>
<dbReference type="Pfam" id="PF14622">
    <property type="entry name" value="Ribonucleas_3_3"/>
    <property type="match status" value="1"/>
</dbReference>
<keyword evidence="11" id="KW-0460">Magnesium</keyword>
<name>A0A1M7C9W0_9BACL</name>
<feature type="binding site" evidence="11">
    <location>
        <position position="67"/>
    </location>
    <ligand>
        <name>Mg(2+)</name>
        <dbReference type="ChEBI" id="CHEBI:18420"/>
    </ligand>
</feature>
<evidence type="ECO:0000256" key="5">
    <source>
        <dbReference type="ARBA" id="ARBA00022694"/>
    </source>
</evidence>
<dbReference type="InterPro" id="IPR014720">
    <property type="entry name" value="dsRBD_dom"/>
</dbReference>
<gene>
    <name evidence="11" type="primary">rnc</name>
    <name evidence="14" type="ORF">SAMN02745189_00716</name>
</gene>
<dbReference type="PANTHER" id="PTHR11207">
    <property type="entry name" value="RIBONUCLEASE III"/>
    <property type="match status" value="1"/>
</dbReference>
<feature type="active site" evidence="11">
    <location>
        <position position="71"/>
    </location>
</feature>
<dbReference type="FunFam" id="1.10.1520.10:FF:000001">
    <property type="entry name" value="Ribonuclease 3"/>
    <property type="match status" value="1"/>
</dbReference>
<evidence type="ECO:0000259" key="13">
    <source>
        <dbReference type="PROSITE" id="PS50142"/>
    </source>
</evidence>
<organism evidence="14 15">
    <name type="scientific">Lacicoccus alkaliphilus DSM 16010</name>
    <dbReference type="NCBI Taxonomy" id="1123231"/>
    <lineage>
        <taxon>Bacteria</taxon>
        <taxon>Bacillati</taxon>
        <taxon>Bacillota</taxon>
        <taxon>Bacilli</taxon>
        <taxon>Bacillales</taxon>
        <taxon>Salinicoccaceae</taxon>
        <taxon>Lacicoccus</taxon>
    </lineage>
</organism>
<dbReference type="PROSITE" id="PS50137">
    <property type="entry name" value="DS_RBD"/>
    <property type="match status" value="1"/>
</dbReference>
<dbReference type="Gene3D" id="1.10.1520.10">
    <property type="entry name" value="Ribonuclease III domain"/>
    <property type="match status" value="1"/>
</dbReference>
<evidence type="ECO:0000256" key="1">
    <source>
        <dbReference type="ARBA" id="ARBA00000109"/>
    </source>
</evidence>
<dbReference type="GO" id="GO:0008033">
    <property type="term" value="P:tRNA processing"/>
    <property type="evidence" value="ECO:0007669"/>
    <property type="project" value="UniProtKB-KW"/>
</dbReference>
<dbReference type="Pfam" id="PF00035">
    <property type="entry name" value="dsrm"/>
    <property type="match status" value="1"/>
</dbReference>
<dbReference type="InterPro" id="IPR011907">
    <property type="entry name" value="RNase_III"/>
</dbReference>
<keyword evidence="9 11" id="KW-0378">Hydrolase</keyword>
<dbReference type="GO" id="GO:0006364">
    <property type="term" value="P:rRNA processing"/>
    <property type="evidence" value="ECO:0007669"/>
    <property type="project" value="UniProtKB-UniRule"/>
</dbReference>
<keyword evidence="5 11" id="KW-0819">tRNA processing</keyword>
<accession>A0A1M7C9W0</accession>
<comment type="similarity">
    <text evidence="2">Belongs to the ribonuclease III family.</text>
</comment>
<comment type="catalytic activity">
    <reaction evidence="1 11">
        <text>Endonucleolytic cleavage to 5'-phosphomonoester.</text>
        <dbReference type="EC" id="3.1.26.3"/>
    </reaction>
</comment>
<dbReference type="Proteomes" id="UP000184206">
    <property type="component" value="Unassembled WGS sequence"/>
</dbReference>
<proteinExistence type="inferred from homology"/>
<comment type="cofactor">
    <cofactor evidence="11">
        <name>Mg(2+)</name>
        <dbReference type="ChEBI" id="CHEBI:18420"/>
    </cofactor>
</comment>
<comment type="subcellular location">
    <subcellularLocation>
        <location evidence="11">Cytoplasm</location>
    </subcellularLocation>
</comment>
<dbReference type="NCBIfam" id="TIGR02191">
    <property type="entry name" value="RNaseIII"/>
    <property type="match status" value="1"/>
</dbReference>
<keyword evidence="4 11" id="KW-0507">mRNA processing</keyword>
<protein>
    <recommendedName>
        <fullName evidence="11">Ribonuclease 3</fullName>
        <ecNumber evidence="11">3.1.26.3</ecNumber>
    </recommendedName>
    <alternativeName>
        <fullName evidence="11">Ribonuclease III</fullName>
        <shortName evidence="11">RNase III</shortName>
    </alternativeName>
</protein>
<dbReference type="GO" id="GO:0003725">
    <property type="term" value="F:double-stranded RNA binding"/>
    <property type="evidence" value="ECO:0007669"/>
    <property type="project" value="TreeGrafter"/>
</dbReference>
<keyword evidence="3 11" id="KW-0698">rRNA processing</keyword>
<dbReference type="GO" id="GO:0019843">
    <property type="term" value="F:rRNA binding"/>
    <property type="evidence" value="ECO:0007669"/>
    <property type="project" value="UniProtKB-KW"/>
</dbReference>
<evidence type="ECO:0000259" key="12">
    <source>
        <dbReference type="PROSITE" id="PS50137"/>
    </source>
</evidence>
<dbReference type="PANTHER" id="PTHR11207:SF0">
    <property type="entry name" value="RIBONUCLEASE 3"/>
    <property type="match status" value="1"/>
</dbReference>
<keyword evidence="7 11" id="KW-0479">Metal-binding</keyword>
<feature type="domain" description="DRBM" evidence="12">
    <location>
        <begin position="180"/>
        <end position="249"/>
    </location>
</feature>
<feature type="active site" evidence="11">
    <location>
        <position position="143"/>
    </location>
</feature>
<evidence type="ECO:0000256" key="11">
    <source>
        <dbReference type="HAMAP-Rule" id="MF_00104"/>
    </source>
</evidence>
<evidence type="ECO:0000313" key="14">
    <source>
        <dbReference type="EMBL" id="SHL63659.1"/>
    </source>
</evidence>
<dbReference type="EC" id="3.1.26.3" evidence="11"/>
<evidence type="ECO:0000256" key="9">
    <source>
        <dbReference type="ARBA" id="ARBA00022801"/>
    </source>
</evidence>
<dbReference type="GO" id="GO:0010468">
    <property type="term" value="P:regulation of gene expression"/>
    <property type="evidence" value="ECO:0007669"/>
    <property type="project" value="TreeGrafter"/>
</dbReference>
<dbReference type="SMART" id="SM00358">
    <property type="entry name" value="DSRM"/>
    <property type="match status" value="1"/>
</dbReference>
<keyword evidence="8 11" id="KW-0255">Endonuclease</keyword>
<comment type="subunit">
    <text evidence="11">Homodimer.</text>
</comment>
<evidence type="ECO:0000256" key="7">
    <source>
        <dbReference type="ARBA" id="ARBA00022723"/>
    </source>
</evidence>
<dbReference type="InterPro" id="IPR036389">
    <property type="entry name" value="RNase_III_sf"/>
</dbReference>
<feature type="binding site" evidence="11">
    <location>
        <position position="140"/>
    </location>
    <ligand>
        <name>Mg(2+)</name>
        <dbReference type="ChEBI" id="CHEBI:18420"/>
    </ligand>
</feature>
<evidence type="ECO:0000256" key="2">
    <source>
        <dbReference type="ARBA" id="ARBA00010183"/>
    </source>
</evidence>
<evidence type="ECO:0000256" key="6">
    <source>
        <dbReference type="ARBA" id="ARBA00022722"/>
    </source>
</evidence>
<dbReference type="SUPFAM" id="SSF69065">
    <property type="entry name" value="RNase III domain-like"/>
    <property type="match status" value="1"/>
</dbReference>
<sequence>MKVVSNKIDNDKLARRKVHTFDKLFKAFQQRIGMDLGDHEIYRQAFMHSSFINDLHLNKIYNNERLEFLGDAVLELMVSDFIYNKFPKLPEGDLTKLRANIVCEPSLVVFAVKLKMPELIILGKGEEKTEGRNRPSIISDTFEAFLGALYIQKGHGAVNEFLEKFVFVDIKDAHYNAVVDYKTLLQEEAHKRFEEELEYRLLNESGPSHSKNFESGVFIGQKRLGIGSGRSKKESEQRAAENALLEIHG</sequence>
<dbReference type="Gene3D" id="3.30.160.20">
    <property type="match status" value="1"/>
</dbReference>
<keyword evidence="10 11" id="KW-0694">RNA-binding</keyword>
<evidence type="ECO:0000313" key="15">
    <source>
        <dbReference type="Proteomes" id="UP000184206"/>
    </source>
</evidence>
<feature type="domain" description="RNase III" evidence="13">
    <location>
        <begin position="25"/>
        <end position="154"/>
    </location>
</feature>